<evidence type="ECO:0000256" key="1">
    <source>
        <dbReference type="ARBA" id="ARBA00022670"/>
    </source>
</evidence>
<dbReference type="InterPro" id="IPR029058">
    <property type="entry name" value="AB_hydrolase_fold"/>
</dbReference>
<dbReference type="SUPFAM" id="SSF53474">
    <property type="entry name" value="alpha/beta-Hydrolases"/>
    <property type="match status" value="1"/>
</dbReference>
<protein>
    <submittedName>
        <fullName evidence="4">S28 family serine protease</fullName>
    </submittedName>
</protein>
<evidence type="ECO:0000313" key="4">
    <source>
        <dbReference type="EMBL" id="MCW3807617.1"/>
    </source>
</evidence>
<dbReference type="AlphaFoldDB" id="A0AAE3MIC0"/>
<dbReference type="GO" id="GO:0008239">
    <property type="term" value="F:dipeptidyl-peptidase activity"/>
    <property type="evidence" value="ECO:0007669"/>
    <property type="project" value="TreeGrafter"/>
</dbReference>
<dbReference type="EMBL" id="JAPDPI010000052">
    <property type="protein sequence ID" value="MCW3807617.1"/>
    <property type="molecule type" value="Genomic_DNA"/>
</dbReference>
<dbReference type="Pfam" id="PF05576">
    <property type="entry name" value="Peptidase_S37"/>
    <property type="match status" value="1"/>
</dbReference>
<keyword evidence="2" id="KW-0732">Signal</keyword>
<gene>
    <name evidence="4" type="ORF">OM074_18465</name>
</gene>
<accession>A0AAE3MIC0</accession>
<dbReference type="PANTHER" id="PTHR11010:SF38">
    <property type="entry name" value="LYSOSOMAL PRO-X CARBOXYPEPTIDASE"/>
    <property type="match status" value="1"/>
</dbReference>
<proteinExistence type="predicted"/>
<dbReference type="InterPro" id="IPR008761">
    <property type="entry name" value="Peptidase_S37"/>
</dbReference>
<comment type="caution">
    <text evidence="4">The sequence shown here is derived from an EMBL/GenBank/DDBJ whole genome shotgun (WGS) entry which is preliminary data.</text>
</comment>
<evidence type="ECO:0000313" key="5">
    <source>
        <dbReference type="Proteomes" id="UP001207408"/>
    </source>
</evidence>
<name>A0AAE3MIC0_9BACT</name>
<dbReference type="Proteomes" id="UP001207408">
    <property type="component" value="Unassembled WGS sequence"/>
</dbReference>
<organism evidence="4 5">
    <name type="scientific">Plebeiibacterium marinum</name>
    <dbReference type="NCBI Taxonomy" id="2992111"/>
    <lineage>
        <taxon>Bacteria</taxon>
        <taxon>Pseudomonadati</taxon>
        <taxon>Bacteroidota</taxon>
        <taxon>Bacteroidia</taxon>
        <taxon>Marinilabiliales</taxon>
        <taxon>Marinilabiliaceae</taxon>
        <taxon>Plebeiibacterium</taxon>
    </lineage>
</organism>
<sequence length="426" mass="48877">MSKLRLGGLFLILVLSIKVYAISGIENTLKGYDRLIVKKIQTLDGYKESYLIMMTQPLDHDAPGLGSFCQRIWLNHLNDKAPMVMVTEGYSANRNYQTELAKELKANQLIVEHRYFEASTPEKKDWKYLTVKNAAADHHEIIKLFQKLYKGKWLTTGISKGGQTTLFHRALYPKDVDVSVPYVAPVNLEREDPRLLAFFEKVGSQDDRAKIKAFQKLVLQRKERLLPLFQSYSEKNKLKFAKGIEQAYELGVMEYPFAFWQWGYTADKIPGSDASDEEVLNHFIKGSSIDYFSIDMMKQFESFFYQAYKELGYYNYVPGDLQPLMDVVKSDTISSCMFAPGGDTLSFNKATMQMVVSKLNKYNPKMVLICGEYDPWGATSLDVANMSKSLKVVKPKGSHKARINNLSEAKKEEVWALLKKWMKVRE</sequence>
<keyword evidence="3" id="KW-0378">Hydrolase</keyword>
<dbReference type="Gene3D" id="3.40.50.1820">
    <property type="entry name" value="alpha/beta hydrolase"/>
    <property type="match status" value="1"/>
</dbReference>
<keyword evidence="1 4" id="KW-0645">Protease</keyword>
<evidence type="ECO:0000256" key="3">
    <source>
        <dbReference type="ARBA" id="ARBA00022801"/>
    </source>
</evidence>
<keyword evidence="5" id="KW-1185">Reference proteome</keyword>
<reference evidence="4" key="1">
    <citation type="submission" date="2022-10" db="EMBL/GenBank/DDBJ databases">
        <authorList>
            <person name="Yu W.X."/>
        </authorList>
    </citation>
    <scope>NUCLEOTIDE SEQUENCE</scope>
    <source>
        <strain evidence="4">D04</strain>
    </source>
</reference>
<evidence type="ECO:0000256" key="2">
    <source>
        <dbReference type="ARBA" id="ARBA00022729"/>
    </source>
</evidence>
<dbReference type="GO" id="GO:0006508">
    <property type="term" value="P:proteolysis"/>
    <property type="evidence" value="ECO:0007669"/>
    <property type="project" value="UniProtKB-KW"/>
</dbReference>
<dbReference type="PANTHER" id="PTHR11010">
    <property type="entry name" value="PROTEASE S28 PRO-X CARBOXYPEPTIDASE-RELATED"/>
    <property type="match status" value="1"/>
</dbReference>
<dbReference type="RefSeq" id="WP_301202052.1">
    <property type="nucleotide sequence ID" value="NZ_JAPDPI010000052.1"/>
</dbReference>